<evidence type="ECO:0000313" key="2">
    <source>
        <dbReference type="Proteomes" id="UP001219525"/>
    </source>
</evidence>
<accession>A0AAD6VM58</accession>
<gene>
    <name evidence="1" type="ORF">GGX14DRAFT_360809</name>
</gene>
<evidence type="ECO:0000313" key="1">
    <source>
        <dbReference type="EMBL" id="KAJ7213577.1"/>
    </source>
</evidence>
<name>A0AAD6VM58_9AGAR</name>
<dbReference type="AlphaFoldDB" id="A0AAD6VM58"/>
<dbReference type="EMBL" id="JARJCW010000021">
    <property type="protein sequence ID" value="KAJ7213577.1"/>
    <property type="molecule type" value="Genomic_DNA"/>
</dbReference>
<proteinExistence type="predicted"/>
<organism evidence="1 2">
    <name type="scientific">Mycena pura</name>
    <dbReference type="NCBI Taxonomy" id="153505"/>
    <lineage>
        <taxon>Eukaryota</taxon>
        <taxon>Fungi</taxon>
        <taxon>Dikarya</taxon>
        <taxon>Basidiomycota</taxon>
        <taxon>Agaricomycotina</taxon>
        <taxon>Agaricomycetes</taxon>
        <taxon>Agaricomycetidae</taxon>
        <taxon>Agaricales</taxon>
        <taxon>Marasmiineae</taxon>
        <taxon>Mycenaceae</taxon>
        <taxon>Mycena</taxon>
    </lineage>
</organism>
<sequence>MDDRDGPNITATFYERLFGKFDATQPLKFPDLTKSAEALHHAVNKLKEGKDVTHLRWVPFVHYGL</sequence>
<reference evidence="1" key="1">
    <citation type="submission" date="2023-03" db="EMBL/GenBank/DDBJ databases">
        <title>Massive genome expansion in bonnet fungi (Mycena s.s.) driven by repeated elements and novel gene families across ecological guilds.</title>
        <authorList>
            <consortium name="Lawrence Berkeley National Laboratory"/>
            <person name="Harder C.B."/>
            <person name="Miyauchi S."/>
            <person name="Viragh M."/>
            <person name="Kuo A."/>
            <person name="Thoen E."/>
            <person name="Andreopoulos B."/>
            <person name="Lu D."/>
            <person name="Skrede I."/>
            <person name="Drula E."/>
            <person name="Henrissat B."/>
            <person name="Morin E."/>
            <person name="Kohler A."/>
            <person name="Barry K."/>
            <person name="LaButti K."/>
            <person name="Morin E."/>
            <person name="Salamov A."/>
            <person name="Lipzen A."/>
            <person name="Mereny Z."/>
            <person name="Hegedus B."/>
            <person name="Baldrian P."/>
            <person name="Stursova M."/>
            <person name="Weitz H."/>
            <person name="Taylor A."/>
            <person name="Grigoriev I.V."/>
            <person name="Nagy L.G."/>
            <person name="Martin F."/>
            <person name="Kauserud H."/>
        </authorList>
    </citation>
    <scope>NUCLEOTIDE SEQUENCE</scope>
    <source>
        <strain evidence="1">9144</strain>
    </source>
</reference>
<comment type="caution">
    <text evidence="1">The sequence shown here is derived from an EMBL/GenBank/DDBJ whole genome shotgun (WGS) entry which is preliminary data.</text>
</comment>
<keyword evidence="2" id="KW-1185">Reference proteome</keyword>
<dbReference type="Proteomes" id="UP001219525">
    <property type="component" value="Unassembled WGS sequence"/>
</dbReference>
<protein>
    <submittedName>
        <fullName evidence="1">Uncharacterized protein</fullName>
    </submittedName>
</protein>